<dbReference type="Proteomes" id="UP000245263">
    <property type="component" value="Chromosome 1"/>
</dbReference>
<dbReference type="RefSeq" id="WP_109018806.1">
    <property type="nucleotide sequence ID" value="NZ_AP025028.1"/>
</dbReference>
<dbReference type="Gene3D" id="1.50.10.20">
    <property type="match status" value="1"/>
</dbReference>
<feature type="domain" description="Alpha-2-macroglobulin bait region" evidence="4">
    <location>
        <begin position="742"/>
        <end position="898"/>
    </location>
</feature>
<dbReference type="InterPro" id="IPR011625">
    <property type="entry name" value="A2M_N_BRD"/>
</dbReference>
<dbReference type="InterPro" id="IPR041462">
    <property type="entry name" value="Bact_A2M_MG6"/>
</dbReference>
<sequence length="1705" mass="193922">MFQRRILIILLLPLFVSFCGIGKFTSNAWRKISRTLFPKDCRVEVTLDTTDLKYIDDLWNYHFQVSEKTEIKEFVSAVRFIPEAKYYQELTDEYSWSSEKFSLDNWGLLSNREYEVRVSKFFSENDCIYSKEQSFKIPALPRKPGFYLNRENIFESDLNKILPISVSNIKEFKIRYAEIDPQVLVQAVSHLGNRYYEFENGIGWKNKTWIPGQKINANSDQGMDLDSYFGKPKQKSWLALEIGANIIGSENKETFKKEKIFLQSTNLGITAKTDREKVYVWAHTLSKASPVDKVSVKLYEKGNAKGSCETDAEGYCALSYSGEKLDTNKSVLIAEQSDGDKAFLYLGETKSDYYSYYSDHSTYQGKLFFDRKLYRPGDRVEFKAFLGEKKKGSFLPYSGKSATILIRDSKGKELLSQSVITSSQGGANGSYTISSDSPLGHYSVSVLVGGESYAIASDSFQVEEFRPVNFMVNVNLKNSIAKNESIKGDVEGKYLFGAPMANAKMKFSLLKKNRYIHFPEYSEYDFGERWYYNDYSDDYSEDSSGYITGEESSLDEKGKYQLDIPVKDLATQFSTEGEDIEIVKPYNLAVEASVFDVDGKSVTKTESVQYFPSDFLVGVKCSDRYQGMEKNFKFEFVTLSNDGKPLSGKDIKAYIIYNDWTSVLSQGIGKYLFRSNQLKKKIVDTKKLTTTSGKVAFDYKVKDSGSYTLIVTNKDGAYSRMDFYAYEKESHYTWDFRGDDSIELKSDKQEYAIGDKAKILIKSPFANARAVVTVERDQLYFTKTYQMKGNSLPLEIPISSEYLPNVEVKVMLITGRQSLPDDASEEDKKEFNEQDLGAPKSKTGSIVLKVDTSGKISPLVVKTDREEYGPRDKVTISIKTAPYSELAISVADRGVLDLVGYRFINPVSAFYRLWRNIVETFELRGMIIKHYAYQNKGDSPGGDYGNEGGGGFGFDSESGIRKDFRYTAYWNPTVTTDSDGEAEVSFALPDNLTTFRVMVASSNNGSYAVENKEFRVKKSLVLQKTASRFLRLGDELEVGVSITNNTKKNGKFKILISSEFLVSPAKEEILDLAAGQTKEYNKKFKLTQEQYLKMRSKNTSENLSATYEVHAEPQSYSDFSDLKKTDISDSLKVVIPIKELEPVTIARTSGYTDSTSKYSIKFPNQESILANRGYLKVNLSATALTGIRNAFDFYASNPYFCMEQRTSAYLLSVSAGELLKEFKYSPPSHESYDFNNIEKLFLDEMSEFQFSDGSFGLWKEKYGRSGYPFLTAYVVQTMQIGKEKGYRYNPKAYSEAIRYLENYLKNPTESKDESWQTLSLIYSVLSKDKKDVAGLQKSLFDNFSELNPKSQAIFLLAYAESKNLTNVSSDSELKKRYDQFLKNFVWEKDSIKIISDQSGKYWYSYYSKASVFAGLLRLMVRLDSQNKKIPELVQNILLEKTLSYWDESHGSGNLALALREYRNTYEVGQSDTSASVFFGERNLIDQSFSGSASSILQEEYSLDRLFEKKPPSSTELSFQRTSSEGRLYYSSSFNYIPAKDERKAVSNGINVEKKIYRVEGRDSNGDPILKDSNSLLQRGGTYMVKIIVESEENRPFLMVVDPIPSNSEIVNTSFLTEGKSNEEGYEESNEDGNEEDYHISYGGYQEFRDDKVLFSRDYLSKGKTEFHYFLRPLVKGLALSPAAKAFLMYHPNIYANTATTKIKVE</sequence>
<dbReference type="InterPro" id="IPR002890">
    <property type="entry name" value="MG2"/>
</dbReference>
<dbReference type="Pfam" id="PF00207">
    <property type="entry name" value="A2M"/>
    <property type="match status" value="1"/>
</dbReference>
<dbReference type="InterPro" id="IPR008930">
    <property type="entry name" value="Terpenoid_cyclase/PrenylTrfase"/>
</dbReference>
<dbReference type="Pfam" id="PF17972">
    <property type="entry name" value="bMG5"/>
    <property type="match status" value="1"/>
</dbReference>
<dbReference type="PANTHER" id="PTHR40094">
    <property type="entry name" value="ALPHA-2-MACROGLOBULIN HOMOLOG"/>
    <property type="match status" value="1"/>
</dbReference>
<evidence type="ECO:0000256" key="3">
    <source>
        <dbReference type="SAM" id="MobiDB-lite"/>
    </source>
</evidence>
<name>A0ABM7UIA4_9LEPT</name>
<proteinExistence type="inferred from homology"/>
<dbReference type="InterPro" id="IPR041203">
    <property type="entry name" value="Bact_A2M_MG5"/>
</dbReference>
<dbReference type="Gene3D" id="2.60.40.1930">
    <property type="match status" value="1"/>
</dbReference>
<reference evidence="6 7" key="1">
    <citation type="submission" date="2021-08" db="EMBL/GenBank/DDBJ databases">
        <title>Complete genome sequence of Leptospira kobayashii strain E30.</title>
        <authorList>
            <person name="Nakao R."/>
            <person name="Nakamura S."/>
            <person name="Masuzawa T."/>
            <person name="Koizumi N."/>
        </authorList>
    </citation>
    <scope>NUCLEOTIDE SEQUENCE [LARGE SCALE GENOMIC DNA]</scope>
    <source>
        <strain evidence="6 7">E30</strain>
    </source>
</reference>
<gene>
    <name evidence="6" type="ORF">LPTSP3_g13030</name>
</gene>
<comment type="similarity">
    <text evidence="1">Belongs to the protease inhibitor I39 (alpha-2-macroglobulin) family. Bacterial alpha-2-macroglobulin subfamily.</text>
</comment>
<dbReference type="PANTHER" id="PTHR40094:SF1">
    <property type="entry name" value="UBIQUITIN DOMAIN-CONTAINING PROTEIN"/>
    <property type="match status" value="1"/>
</dbReference>
<dbReference type="SUPFAM" id="SSF48239">
    <property type="entry name" value="Terpenoid cyclases/Protein prenyltransferases"/>
    <property type="match status" value="1"/>
</dbReference>
<dbReference type="InterPro" id="IPR001599">
    <property type="entry name" value="Macroglobln_a2"/>
</dbReference>
<keyword evidence="7" id="KW-1185">Reference proteome</keyword>
<dbReference type="SMART" id="SM01359">
    <property type="entry name" value="A2M_N_2"/>
    <property type="match status" value="1"/>
</dbReference>
<evidence type="ECO:0000256" key="1">
    <source>
        <dbReference type="ARBA" id="ARBA00010556"/>
    </source>
</evidence>
<dbReference type="InterPro" id="IPR021868">
    <property type="entry name" value="Alpha_2_Macroglob_MG3"/>
</dbReference>
<evidence type="ECO:0000313" key="6">
    <source>
        <dbReference type="EMBL" id="BDA78373.1"/>
    </source>
</evidence>
<dbReference type="InterPro" id="IPR041246">
    <property type="entry name" value="Bact_MG10"/>
</dbReference>
<evidence type="ECO:0000256" key="2">
    <source>
        <dbReference type="ARBA" id="ARBA00022729"/>
    </source>
</evidence>
<dbReference type="Pfam" id="PF11974">
    <property type="entry name" value="bMG3"/>
    <property type="match status" value="1"/>
</dbReference>
<feature type="domain" description="Alpha-2-macroglobulin" evidence="5">
    <location>
        <begin position="967"/>
        <end position="1056"/>
    </location>
</feature>
<dbReference type="Pfam" id="PF17973">
    <property type="entry name" value="bMG10"/>
    <property type="match status" value="1"/>
</dbReference>
<dbReference type="EMBL" id="AP025028">
    <property type="protein sequence ID" value="BDA78373.1"/>
    <property type="molecule type" value="Genomic_DNA"/>
</dbReference>
<feature type="region of interest" description="Disordered" evidence="3">
    <location>
        <begin position="819"/>
        <end position="838"/>
    </location>
</feature>
<dbReference type="Gene3D" id="2.20.130.20">
    <property type="match status" value="1"/>
</dbReference>
<evidence type="ECO:0000259" key="4">
    <source>
        <dbReference type="SMART" id="SM01359"/>
    </source>
</evidence>
<evidence type="ECO:0000259" key="5">
    <source>
        <dbReference type="SMART" id="SM01360"/>
    </source>
</evidence>
<evidence type="ECO:0000313" key="7">
    <source>
        <dbReference type="Proteomes" id="UP000245263"/>
    </source>
</evidence>
<accession>A0ABM7UIA4</accession>
<dbReference type="Pfam" id="PF17962">
    <property type="entry name" value="bMG6"/>
    <property type="match status" value="1"/>
</dbReference>
<protein>
    <submittedName>
        <fullName evidence="6">UPF0192 protein</fullName>
    </submittedName>
</protein>
<dbReference type="SMART" id="SM01360">
    <property type="entry name" value="A2M"/>
    <property type="match status" value="1"/>
</dbReference>
<keyword evidence="2" id="KW-0732">Signal</keyword>
<dbReference type="Pfam" id="PF07703">
    <property type="entry name" value="A2M_BRD"/>
    <property type="match status" value="1"/>
</dbReference>
<organism evidence="6 7">
    <name type="scientific">Leptospira kobayashii</name>
    <dbReference type="NCBI Taxonomy" id="1917830"/>
    <lineage>
        <taxon>Bacteria</taxon>
        <taxon>Pseudomonadati</taxon>
        <taxon>Spirochaetota</taxon>
        <taxon>Spirochaetia</taxon>
        <taxon>Leptospirales</taxon>
        <taxon>Leptospiraceae</taxon>
        <taxon>Leptospira</taxon>
    </lineage>
</organism>
<dbReference type="InterPro" id="IPR051802">
    <property type="entry name" value="YfhM-like"/>
</dbReference>
<dbReference type="Pfam" id="PF01835">
    <property type="entry name" value="MG2"/>
    <property type="match status" value="1"/>
</dbReference>